<dbReference type="EMBL" id="JACIDG010000008">
    <property type="protein sequence ID" value="MBB3916125.1"/>
    <property type="molecule type" value="Genomic_DNA"/>
</dbReference>
<dbReference type="RefSeq" id="WP_164737551.1">
    <property type="nucleotide sequence ID" value="NZ_JACIDG010000008.1"/>
</dbReference>
<protein>
    <submittedName>
        <fullName evidence="2">Uncharacterized protein</fullName>
    </submittedName>
</protein>
<organism evidence="2 3">
    <name type="scientific">Rhizobium fabae</name>
    <dbReference type="NCBI Taxonomy" id="573179"/>
    <lineage>
        <taxon>Bacteria</taxon>
        <taxon>Pseudomonadati</taxon>
        <taxon>Pseudomonadota</taxon>
        <taxon>Alphaproteobacteria</taxon>
        <taxon>Hyphomicrobiales</taxon>
        <taxon>Rhizobiaceae</taxon>
        <taxon>Rhizobium/Agrobacterium group</taxon>
        <taxon>Rhizobium</taxon>
    </lineage>
</organism>
<reference evidence="2 3" key="1">
    <citation type="submission" date="2020-08" db="EMBL/GenBank/DDBJ databases">
        <title>Genomic Encyclopedia of Type Strains, Phase IV (KMG-IV): sequencing the most valuable type-strain genomes for metagenomic binning, comparative biology and taxonomic classification.</title>
        <authorList>
            <person name="Goeker M."/>
        </authorList>
    </citation>
    <scope>NUCLEOTIDE SEQUENCE [LARGE SCALE GENOMIC DNA]</scope>
    <source>
        <strain evidence="2 3">DSM 19331</strain>
    </source>
</reference>
<accession>A0A7W6BCL8</accession>
<name>A0A7W6BCL8_9HYPH</name>
<evidence type="ECO:0000313" key="2">
    <source>
        <dbReference type="EMBL" id="MBB3916125.1"/>
    </source>
</evidence>
<sequence>MEIEMLLQKIRENYDALMQIGIEAREAGRKIGLKPSCAESDQAPAKAQEPEVVVR</sequence>
<comment type="caution">
    <text evidence="2">The sequence shown here is derived from an EMBL/GenBank/DDBJ whole genome shotgun (WGS) entry which is preliminary data.</text>
</comment>
<dbReference type="AlphaFoldDB" id="A0A7W6BCL8"/>
<dbReference type="Proteomes" id="UP000545490">
    <property type="component" value="Unassembled WGS sequence"/>
</dbReference>
<evidence type="ECO:0000256" key="1">
    <source>
        <dbReference type="SAM" id="MobiDB-lite"/>
    </source>
</evidence>
<evidence type="ECO:0000313" key="3">
    <source>
        <dbReference type="Proteomes" id="UP000545490"/>
    </source>
</evidence>
<proteinExistence type="predicted"/>
<gene>
    <name evidence="2" type="ORF">GGQ65_003425</name>
</gene>
<feature type="region of interest" description="Disordered" evidence="1">
    <location>
        <begin position="35"/>
        <end position="55"/>
    </location>
</feature>